<dbReference type="Pfam" id="PF07173">
    <property type="entry name" value="GRDP-like"/>
    <property type="match status" value="1"/>
</dbReference>
<dbReference type="PANTHER" id="PTHR34365">
    <property type="entry name" value="ENOLASE (DUF1399)"/>
    <property type="match status" value="1"/>
</dbReference>
<evidence type="ECO:0008006" key="4">
    <source>
        <dbReference type="Google" id="ProtNLM"/>
    </source>
</evidence>
<dbReference type="InterPro" id="IPR009836">
    <property type="entry name" value="GRDP-like"/>
</dbReference>
<protein>
    <recommendedName>
        <fullName evidence="4">Glycine-rich domain-containing protein 1</fullName>
    </recommendedName>
</protein>
<dbReference type="EMBL" id="CABFOC020000035">
    <property type="protein sequence ID" value="CAH0050357.1"/>
    <property type="molecule type" value="Genomic_DNA"/>
</dbReference>
<name>A0A9N9Z6P3_9HYPO</name>
<organism evidence="2 3">
    <name type="scientific">Clonostachys solani</name>
    <dbReference type="NCBI Taxonomy" id="160281"/>
    <lineage>
        <taxon>Eukaryota</taxon>
        <taxon>Fungi</taxon>
        <taxon>Dikarya</taxon>
        <taxon>Ascomycota</taxon>
        <taxon>Pezizomycotina</taxon>
        <taxon>Sordariomycetes</taxon>
        <taxon>Hypocreomycetidae</taxon>
        <taxon>Hypocreales</taxon>
        <taxon>Bionectriaceae</taxon>
        <taxon>Clonostachys</taxon>
    </lineage>
</organism>
<dbReference type="OrthoDB" id="2684236at2759"/>
<dbReference type="PANTHER" id="PTHR34365:SF7">
    <property type="entry name" value="GLYCINE-RICH DOMAIN-CONTAINING PROTEIN 1"/>
    <property type="match status" value="1"/>
</dbReference>
<reference evidence="2 3" key="2">
    <citation type="submission" date="2021-10" db="EMBL/GenBank/DDBJ databases">
        <authorList>
            <person name="Piombo E."/>
        </authorList>
    </citation>
    <scope>NUCLEOTIDE SEQUENCE [LARGE SCALE GENOMIC DNA]</scope>
</reference>
<comment type="caution">
    <text evidence="2">The sequence shown here is derived from an EMBL/GenBank/DDBJ whole genome shotgun (WGS) entry which is preliminary data.</text>
</comment>
<dbReference type="Proteomes" id="UP000775872">
    <property type="component" value="Unassembled WGS sequence"/>
</dbReference>
<proteinExistence type="predicted"/>
<sequence length="465" mass="52823">MNRLRSRSEAHQRPPELPFDTYSDVHLAASKAAQRPHSQNLAELKKKALDRSIPSPSLFDFGEASRGTAAANQQWTPPSLAECATHLVFLEALHNVRAQVLASTPISCAMGYSSTTKPDRETLTAWHHGKWKKYVEFAIVRFLSWRETIPRGGALVHCPPLDVLMVWQALLLNPGMLSRYFREEAIADLNFPWELIHGAVDTHTWELSLAPADRASFEAGTGMAPHLLAQFEEWPVRLRPGSKRKNILVGLSDFEFGRATARAPQTEHDADSDKVGGDRTIPTYAQKFLDVRPQLANQLREAVLRQFRFVERMHDLLWVRSPALEGTLLRAVARYDRFCELMRRVTHLMVVPTLDIDLVWHTHQCAASRYGRDMESRVGRFINHDDTILSQVLENRFDRTADLYHKHFGKEYRICGCWECEALASAMEQAVRTGETDIAGITAAARESVTYYRAVESERLKSLIK</sequence>
<feature type="region of interest" description="Disordered" evidence="1">
    <location>
        <begin position="1"/>
        <end position="22"/>
    </location>
</feature>
<accession>A0A9N9Z6P3</accession>
<evidence type="ECO:0000313" key="2">
    <source>
        <dbReference type="EMBL" id="CAH0050357.1"/>
    </source>
</evidence>
<reference evidence="3" key="1">
    <citation type="submission" date="2019-06" db="EMBL/GenBank/DDBJ databases">
        <authorList>
            <person name="Broberg M."/>
        </authorList>
    </citation>
    <scope>NUCLEOTIDE SEQUENCE [LARGE SCALE GENOMIC DNA]</scope>
</reference>
<evidence type="ECO:0000256" key="1">
    <source>
        <dbReference type="SAM" id="MobiDB-lite"/>
    </source>
</evidence>
<evidence type="ECO:0000313" key="3">
    <source>
        <dbReference type="Proteomes" id="UP000775872"/>
    </source>
</evidence>
<gene>
    <name evidence="2" type="ORF">CSOL1703_00002329</name>
</gene>
<dbReference type="AlphaFoldDB" id="A0A9N9Z6P3"/>
<keyword evidence="3" id="KW-1185">Reference proteome</keyword>
<feature type="compositionally biased region" description="Basic and acidic residues" evidence="1">
    <location>
        <begin position="1"/>
        <end position="14"/>
    </location>
</feature>